<feature type="domain" description="HTH LytTR-type" evidence="3">
    <location>
        <begin position="137"/>
        <end position="242"/>
    </location>
</feature>
<evidence type="ECO:0000313" key="5">
    <source>
        <dbReference type="Proteomes" id="UP001310386"/>
    </source>
</evidence>
<dbReference type="InterPro" id="IPR007492">
    <property type="entry name" value="LytTR_DNA-bd_dom"/>
</dbReference>
<dbReference type="InterPro" id="IPR001789">
    <property type="entry name" value="Sig_transdc_resp-reg_receiver"/>
</dbReference>
<evidence type="ECO:0000259" key="3">
    <source>
        <dbReference type="PROSITE" id="PS50930"/>
    </source>
</evidence>
<sequence>MGKQIEALIIDDERYSREELRHLLEQHESILVTGEADSGENGLARMIELAPDVIFVDIEMPKMNGMELVHLAKKMKKVPLIVFATAYPNFAAEAFRFEAVDYLLKPFDEEQLKETVMRIEQRLSDHEAEAGATSGKLAVEGKKEIVYLPPNEIIYISREEGQTNIVTKDQVFQSNSPLKELEQRLKGYPFFRIHKSYLVNLAYVKKLIPWFNGAYNIELHGRKEQLSVSRNYVKELRSRLEL</sequence>
<dbReference type="Pfam" id="PF00072">
    <property type="entry name" value="Response_reg"/>
    <property type="match status" value="1"/>
</dbReference>
<organism evidence="4 5">
    <name type="scientific">Ferviditalea candida</name>
    <dbReference type="NCBI Taxonomy" id="3108399"/>
    <lineage>
        <taxon>Bacteria</taxon>
        <taxon>Bacillati</taxon>
        <taxon>Bacillota</taxon>
        <taxon>Bacilli</taxon>
        <taxon>Bacillales</taxon>
        <taxon>Paenibacillaceae</taxon>
        <taxon>Ferviditalea</taxon>
    </lineage>
</organism>
<dbReference type="EMBL" id="JAYJLD010000008">
    <property type="protein sequence ID" value="MEB3101495.1"/>
    <property type="molecule type" value="Genomic_DNA"/>
</dbReference>
<keyword evidence="4" id="KW-0238">DNA-binding</keyword>
<comment type="caution">
    <text evidence="4">The sequence shown here is derived from an EMBL/GenBank/DDBJ whole genome shotgun (WGS) entry which is preliminary data.</text>
</comment>
<dbReference type="PANTHER" id="PTHR37299:SF1">
    <property type="entry name" value="STAGE 0 SPORULATION PROTEIN A HOMOLOG"/>
    <property type="match status" value="1"/>
</dbReference>
<dbReference type="Gene3D" id="3.40.50.2300">
    <property type="match status" value="1"/>
</dbReference>
<evidence type="ECO:0000256" key="1">
    <source>
        <dbReference type="PROSITE-ProRule" id="PRU00169"/>
    </source>
</evidence>
<feature type="domain" description="Response regulatory" evidence="2">
    <location>
        <begin position="6"/>
        <end position="120"/>
    </location>
</feature>
<dbReference type="SUPFAM" id="SSF52172">
    <property type="entry name" value="CheY-like"/>
    <property type="match status" value="1"/>
</dbReference>
<dbReference type="PROSITE" id="PS50110">
    <property type="entry name" value="RESPONSE_REGULATORY"/>
    <property type="match status" value="1"/>
</dbReference>
<dbReference type="InterPro" id="IPR046947">
    <property type="entry name" value="LytR-like"/>
</dbReference>
<evidence type="ECO:0000313" key="4">
    <source>
        <dbReference type="EMBL" id="MEB3101495.1"/>
    </source>
</evidence>
<dbReference type="SMART" id="SM00850">
    <property type="entry name" value="LytTR"/>
    <property type="match status" value="1"/>
</dbReference>
<feature type="modified residue" description="4-aspartylphosphate" evidence="1">
    <location>
        <position position="57"/>
    </location>
</feature>
<gene>
    <name evidence="4" type="ORF">VF724_07440</name>
</gene>
<keyword evidence="1" id="KW-0597">Phosphoprotein</keyword>
<name>A0ABU5ZG63_9BACL</name>
<dbReference type="Pfam" id="PF04397">
    <property type="entry name" value="LytTR"/>
    <property type="match status" value="1"/>
</dbReference>
<dbReference type="RefSeq" id="WP_371753613.1">
    <property type="nucleotide sequence ID" value="NZ_JAYJLD010000008.1"/>
</dbReference>
<keyword evidence="5" id="KW-1185">Reference proteome</keyword>
<dbReference type="Proteomes" id="UP001310386">
    <property type="component" value="Unassembled WGS sequence"/>
</dbReference>
<dbReference type="PROSITE" id="PS50930">
    <property type="entry name" value="HTH_LYTTR"/>
    <property type="match status" value="1"/>
</dbReference>
<dbReference type="SMART" id="SM00448">
    <property type="entry name" value="REC"/>
    <property type="match status" value="1"/>
</dbReference>
<accession>A0ABU5ZG63</accession>
<dbReference type="Gene3D" id="2.40.50.1020">
    <property type="entry name" value="LytTr DNA-binding domain"/>
    <property type="match status" value="1"/>
</dbReference>
<protein>
    <submittedName>
        <fullName evidence="4">LytTR family DNA-binding domain-containing protein</fullName>
    </submittedName>
</protein>
<proteinExistence type="predicted"/>
<evidence type="ECO:0000259" key="2">
    <source>
        <dbReference type="PROSITE" id="PS50110"/>
    </source>
</evidence>
<reference evidence="4" key="1">
    <citation type="submission" date="2023-12" db="EMBL/GenBank/DDBJ databases">
        <title>Fervidustalea candida gen. nov., sp. nov., a novel member of the family Paenibacillaceae isolated from a geothermal area.</title>
        <authorList>
            <person name="Li W.-J."/>
            <person name="Jiao J.-Y."/>
            <person name="Chen Y."/>
        </authorList>
    </citation>
    <scope>NUCLEOTIDE SEQUENCE</scope>
    <source>
        <strain evidence="4">SYSU GA230002</strain>
    </source>
</reference>
<dbReference type="GO" id="GO:0003677">
    <property type="term" value="F:DNA binding"/>
    <property type="evidence" value="ECO:0007669"/>
    <property type="project" value="UniProtKB-KW"/>
</dbReference>
<dbReference type="PANTHER" id="PTHR37299">
    <property type="entry name" value="TRANSCRIPTIONAL REGULATOR-RELATED"/>
    <property type="match status" value="1"/>
</dbReference>
<dbReference type="InterPro" id="IPR011006">
    <property type="entry name" value="CheY-like_superfamily"/>
</dbReference>